<sequence>MAEYSFMWIDSIRETALPDGFQYYFGAAPWHRHVKLEESNFLKRIRHFPREQGTEGSIRSFLAGRESSPLSH</sequence>
<dbReference type="RefSeq" id="XP_066669179.1">
    <property type="nucleotide sequence ID" value="XM_066810256.1"/>
</dbReference>
<name>A0ABR1WMA4_9PEZI</name>
<dbReference type="Proteomes" id="UP001433268">
    <property type="component" value="Unassembled WGS sequence"/>
</dbReference>
<reference evidence="2 3" key="1">
    <citation type="submission" date="2023-01" db="EMBL/GenBank/DDBJ databases">
        <title>Analysis of 21 Apiospora genomes using comparative genomics revels a genus with tremendous synthesis potential of carbohydrate active enzymes and secondary metabolites.</title>
        <authorList>
            <person name="Sorensen T."/>
        </authorList>
    </citation>
    <scope>NUCLEOTIDE SEQUENCE [LARGE SCALE GENOMIC DNA]</scope>
    <source>
        <strain evidence="2 3">CBS 114990</strain>
    </source>
</reference>
<feature type="region of interest" description="Disordered" evidence="1">
    <location>
        <begin position="52"/>
        <end position="72"/>
    </location>
</feature>
<evidence type="ECO:0000256" key="1">
    <source>
        <dbReference type="SAM" id="MobiDB-lite"/>
    </source>
</evidence>
<dbReference type="EMBL" id="JAQQWN010000005">
    <property type="protein sequence ID" value="KAK8084670.1"/>
    <property type="molecule type" value="Genomic_DNA"/>
</dbReference>
<comment type="caution">
    <text evidence="2">The sequence shown here is derived from an EMBL/GenBank/DDBJ whole genome shotgun (WGS) entry which is preliminary data.</text>
</comment>
<keyword evidence="3" id="KW-1185">Reference proteome</keyword>
<gene>
    <name evidence="2" type="ORF">PG997_005941</name>
</gene>
<evidence type="ECO:0000313" key="3">
    <source>
        <dbReference type="Proteomes" id="UP001433268"/>
    </source>
</evidence>
<accession>A0ABR1WMA4</accession>
<protein>
    <submittedName>
        <fullName evidence="2">Esterase</fullName>
    </submittedName>
</protein>
<organism evidence="2 3">
    <name type="scientific">Apiospora hydei</name>
    <dbReference type="NCBI Taxonomy" id="1337664"/>
    <lineage>
        <taxon>Eukaryota</taxon>
        <taxon>Fungi</taxon>
        <taxon>Dikarya</taxon>
        <taxon>Ascomycota</taxon>
        <taxon>Pezizomycotina</taxon>
        <taxon>Sordariomycetes</taxon>
        <taxon>Xylariomycetidae</taxon>
        <taxon>Amphisphaeriales</taxon>
        <taxon>Apiosporaceae</taxon>
        <taxon>Apiospora</taxon>
    </lineage>
</organism>
<evidence type="ECO:0000313" key="2">
    <source>
        <dbReference type="EMBL" id="KAK8084670.1"/>
    </source>
</evidence>
<dbReference type="GeneID" id="92043316"/>
<proteinExistence type="predicted"/>